<evidence type="ECO:0000313" key="1">
    <source>
        <dbReference type="EMBL" id="CUS06430.1"/>
    </source>
</evidence>
<dbReference type="KEGG" id="pbf:CFX0092_P0030"/>
<dbReference type="EMBL" id="LN890657">
    <property type="protein sequence ID" value="CUS06430.1"/>
    <property type="molecule type" value="Genomic_DNA"/>
</dbReference>
<dbReference type="AlphaFoldDB" id="A0A160TB94"/>
<keyword evidence="1" id="KW-0614">Plasmid</keyword>
<proteinExistence type="predicted"/>
<protein>
    <submittedName>
        <fullName evidence="1">Uncharacterized protein</fullName>
    </submittedName>
</protein>
<name>A0A160TB94_9CHLR</name>
<accession>A0A160TB94</accession>
<evidence type="ECO:0000313" key="2">
    <source>
        <dbReference type="Proteomes" id="UP000215027"/>
    </source>
</evidence>
<dbReference type="RefSeq" id="WP_095045725.1">
    <property type="nucleotide sequence ID" value="NZ_LN890657.1"/>
</dbReference>
<organism evidence="1 2">
    <name type="scientific">Candidatus Promineifilum breve</name>
    <dbReference type="NCBI Taxonomy" id="1806508"/>
    <lineage>
        <taxon>Bacteria</taxon>
        <taxon>Bacillati</taxon>
        <taxon>Chloroflexota</taxon>
        <taxon>Ardenticatenia</taxon>
        <taxon>Candidatus Promineifilales</taxon>
        <taxon>Candidatus Promineifilaceae</taxon>
        <taxon>Candidatus Promineifilum</taxon>
    </lineage>
</organism>
<keyword evidence="2" id="KW-1185">Reference proteome</keyword>
<dbReference type="Proteomes" id="UP000215027">
    <property type="component" value="Plasmid III"/>
</dbReference>
<sequence>MPNWTSANGGFRIDGPSGTLVNIGQYINSVDDSGGASRLDDTGLGDTRERSINGLAQATQVQINGWLNSTTYPIFAPLKNGTSVTKTVEVKYFAAKYQVGEVYVTNVKLSQSVGQKSPFSATLFAENGLNTTSVAAT</sequence>
<gene>
    <name evidence="1" type="ORF">CFX0092_P0030</name>
</gene>
<reference evidence="1" key="1">
    <citation type="submission" date="2016-01" db="EMBL/GenBank/DDBJ databases">
        <authorList>
            <person name="Mcilroy J.S."/>
            <person name="Karst M S."/>
            <person name="Albertsen M."/>
        </authorList>
    </citation>
    <scope>NUCLEOTIDE SEQUENCE</scope>
    <source>
        <strain evidence="1">Cfx-K</strain>
        <plasmid evidence="1">III</plasmid>
    </source>
</reference>
<geneLocation type="plasmid" evidence="1 2">
    <name>III</name>
</geneLocation>